<organism evidence="1 2">
    <name type="scientific">Mya arenaria</name>
    <name type="common">Soft-shell clam</name>
    <dbReference type="NCBI Taxonomy" id="6604"/>
    <lineage>
        <taxon>Eukaryota</taxon>
        <taxon>Metazoa</taxon>
        <taxon>Spiralia</taxon>
        <taxon>Lophotrochozoa</taxon>
        <taxon>Mollusca</taxon>
        <taxon>Bivalvia</taxon>
        <taxon>Autobranchia</taxon>
        <taxon>Heteroconchia</taxon>
        <taxon>Euheterodonta</taxon>
        <taxon>Imparidentia</taxon>
        <taxon>Neoheterodontei</taxon>
        <taxon>Myida</taxon>
        <taxon>Myoidea</taxon>
        <taxon>Myidae</taxon>
        <taxon>Mya</taxon>
    </lineage>
</organism>
<name>A0ABY7E7S7_MYAAR</name>
<dbReference type="Gene3D" id="2.60.40.10">
    <property type="entry name" value="Immunoglobulins"/>
    <property type="match status" value="1"/>
</dbReference>
<feature type="non-terminal residue" evidence="1">
    <location>
        <position position="112"/>
    </location>
</feature>
<evidence type="ECO:0000313" key="1">
    <source>
        <dbReference type="EMBL" id="WAR06043.1"/>
    </source>
</evidence>
<gene>
    <name evidence="1" type="ORF">MAR_021412</name>
</gene>
<dbReference type="InterPro" id="IPR013783">
    <property type="entry name" value="Ig-like_fold"/>
</dbReference>
<keyword evidence="2" id="KW-1185">Reference proteome</keyword>
<dbReference type="EMBL" id="CP111016">
    <property type="protein sequence ID" value="WAR06043.1"/>
    <property type="molecule type" value="Genomic_DNA"/>
</dbReference>
<reference evidence="1" key="1">
    <citation type="submission" date="2022-11" db="EMBL/GenBank/DDBJ databases">
        <title>Centuries of genome instability and evolution in soft-shell clam transmissible cancer (bioRxiv).</title>
        <authorList>
            <person name="Hart S.F.M."/>
            <person name="Yonemitsu M.A."/>
            <person name="Giersch R.M."/>
            <person name="Beal B.F."/>
            <person name="Arriagada G."/>
            <person name="Davis B.W."/>
            <person name="Ostrander E.A."/>
            <person name="Goff S.P."/>
            <person name="Metzger M.J."/>
        </authorList>
    </citation>
    <scope>NUCLEOTIDE SEQUENCE</scope>
    <source>
        <strain evidence="1">MELC-2E11</strain>
        <tissue evidence="1">Siphon/mantle</tissue>
    </source>
</reference>
<protein>
    <submittedName>
        <fullName evidence="1">Uncharacterized protein</fullName>
    </submittedName>
</protein>
<evidence type="ECO:0000313" key="2">
    <source>
        <dbReference type="Proteomes" id="UP001164746"/>
    </source>
</evidence>
<dbReference type="Proteomes" id="UP001164746">
    <property type="component" value="Chromosome 5"/>
</dbReference>
<sequence length="112" mass="13138">PAEVDRFNIFPKVVHENESFTLECNFQGHPDPTWSIFNRDNNEGSPRPQWAQIYLEEGEKGKPAKLEMNFTAYPRPHITWSREDGRPFHGQIDTWNDTTVLSWDNLNPVEVR</sequence>
<proteinExistence type="predicted"/>
<accession>A0ABY7E7S7</accession>